<proteinExistence type="predicted"/>
<protein>
    <submittedName>
        <fullName evidence="1">Uncharacterized protein</fullName>
    </submittedName>
</protein>
<evidence type="ECO:0000313" key="1">
    <source>
        <dbReference type="EMBL" id="RFA06752.1"/>
    </source>
</evidence>
<sequence>MTEPVSADAIREDIRASLRRLRRLGDAGRIVMAEDCWNTDWHDSRVAIEIAAAALERADTAMLWMHTLHHPDGGCPPIPD</sequence>
<dbReference type="AlphaFoldDB" id="A0A3E0VA82"/>
<accession>A0A3E0VA82</accession>
<evidence type="ECO:0000313" key="2">
    <source>
        <dbReference type="Proteomes" id="UP000256709"/>
    </source>
</evidence>
<dbReference type="RefSeq" id="WP_116284769.1">
    <property type="nucleotide sequence ID" value="NZ_NBXA01000051.1"/>
</dbReference>
<reference evidence="1 2" key="1">
    <citation type="submission" date="2017-04" db="EMBL/GenBank/DDBJ databases">
        <title>Comparative genome analysis of Subtercola boreus.</title>
        <authorList>
            <person name="Cho Y.-J."/>
            <person name="Cho A."/>
            <person name="Kim O.-S."/>
            <person name="Lee J.-I."/>
        </authorList>
    </citation>
    <scope>NUCLEOTIDE SEQUENCE [LARGE SCALE GENOMIC DNA]</scope>
    <source>
        <strain evidence="1 2">P27444</strain>
    </source>
</reference>
<comment type="caution">
    <text evidence="1">The sequence shown here is derived from an EMBL/GenBank/DDBJ whole genome shotgun (WGS) entry which is preliminary data.</text>
</comment>
<organism evidence="1 2">
    <name type="scientific">Subtercola boreus</name>
    <dbReference type="NCBI Taxonomy" id="120213"/>
    <lineage>
        <taxon>Bacteria</taxon>
        <taxon>Bacillati</taxon>
        <taxon>Actinomycetota</taxon>
        <taxon>Actinomycetes</taxon>
        <taxon>Micrococcales</taxon>
        <taxon>Microbacteriaceae</taxon>
        <taxon>Subtercola</taxon>
    </lineage>
</organism>
<name>A0A3E0VA82_9MICO</name>
<gene>
    <name evidence="1" type="ORF">B7R21_18655</name>
</gene>
<dbReference type="EMBL" id="NBXA01000051">
    <property type="protein sequence ID" value="RFA06752.1"/>
    <property type="molecule type" value="Genomic_DNA"/>
</dbReference>
<dbReference type="Proteomes" id="UP000256709">
    <property type="component" value="Unassembled WGS sequence"/>
</dbReference>